<sequence length="270" mass="30708">MMKRSLLLLALLSGYANAQSLDYPSVWQCDANKPNWYCDMEDAKPQPVQPTPAPARQQTSRKADQPKRIELKDIKTAEQLRQELKRREDVAVMNPTDQNMKDYLELWQMTQDKGAVFADNWRRVVWQNPSLDYAQKRPVNNSAIKIYDEGRIQNEEQQLKMLAKEHGLIFFFRSDCPYCHAMAPTLKMLSDKYGIEVLPVSVDGMGLPEFPNPRDGRAQAAAWGIERVPALFIGSKQTGDRAPVGFGMMALTEIVNRIFVLTGTKPGDNF</sequence>
<evidence type="ECO:0000313" key="3">
    <source>
        <dbReference type="EMBL" id="ART61587.1"/>
    </source>
</evidence>
<geneLocation type="plasmid" evidence="3 4">
    <name>pACP4.4</name>
</geneLocation>
<dbReference type="RefSeq" id="WP_009242098.1">
    <property type="nucleotide sequence ID" value="NZ_CP021365.1"/>
</dbReference>
<dbReference type="KEGG" id="acis:CBP35_21095"/>
<feature type="signal peptide" evidence="2">
    <location>
        <begin position="1"/>
        <end position="18"/>
    </location>
</feature>
<dbReference type="Gene3D" id="3.40.30.10">
    <property type="entry name" value="Glutaredoxin"/>
    <property type="match status" value="1"/>
</dbReference>
<dbReference type="Proteomes" id="UP000194440">
    <property type="component" value="Plasmid pACP4.4"/>
</dbReference>
<evidence type="ECO:0000313" key="4">
    <source>
        <dbReference type="Proteomes" id="UP000194440"/>
    </source>
</evidence>
<name>A0A240UJA9_9BURK</name>
<dbReference type="OrthoDB" id="5559625at2"/>
<dbReference type="EMBL" id="CP021370">
    <property type="protein sequence ID" value="ART61587.1"/>
    <property type="molecule type" value="Genomic_DNA"/>
</dbReference>
<keyword evidence="2" id="KW-0732">Signal</keyword>
<evidence type="ECO:0000256" key="2">
    <source>
        <dbReference type="SAM" id="SignalP"/>
    </source>
</evidence>
<keyword evidence="4" id="KW-1185">Reference proteome</keyword>
<protein>
    <submittedName>
        <fullName evidence="3">Conjugal transfer protein TraF</fullName>
    </submittedName>
</protein>
<dbReference type="GeneID" id="61391595"/>
<gene>
    <name evidence="3" type="ORF">CBP36_21745</name>
</gene>
<dbReference type="PROSITE" id="PS51354">
    <property type="entry name" value="GLUTAREDOXIN_2"/>
    <property type="match status" value="1"/>
</dbReference>
<reference evidence="3" key="1">
    <citation type="submission" date="2017-05" db="EMBL/GenBank/DDBJ databases">
        <title>Polyphasic characterization of four soil-derived phenanthrene-degrading Acidovorax strains and proposal of Acidovorax phenanthrenivorans sp. nov.</title>
        <authorList>
            <person name="Singleton D."/>
            <person name="Lee J."/>
            <person name="Dickey A.N."/>
            <person name="Stroud A."/>
            <person name="Scholl E.H."/>
            <person name="Wright F.A."/>
            <person name="Aitken M.D."/>
        </authorList>
    </citation>
    <scope>NUCLEOTIDE SEQUENCE</scope>
    <source>
        <strain evidence="3">P4</strain>
        <plasmid evidence="3">pACP4.4</plasmid>
    </source>
</reference>
<dbReference type="AlphaFoldDB" id="A0A240UJA9"/>
<dbReference type="SUPFAM" id="SSF52833">
    <property type="entry name" value="Thioredoxin-like"/>
    <property type="match status" value="1"/>
</dbReference>
<evidence type="ECO:0000256" key="1">
    <source>
        <dbReference type="SAM" id="MobiDB-lite"/>
    </source>
</evidence>
<dbReference type="KEGG" id="acip:CBP36_21745"/>
<accession>A0A240UJA9</accession>
<dbReference type="InterPro" id="IPR036249">
    <property type="entry name" value="Thioredoxin-like_sf"/>
</dbReference>
<dbReference type="InterPro" id="IPR039555">
    <property type="entry name" value="TraF/TrbB"/>
</dbReference>
<organism evidence="3 4">
    <name type="scientific">Acidovorax carolinensis</name>
    <dbReference type="NCBI Taxonomy" id="553814"/>
    <lineage>
        <taxon>Bacteria</taxon>
        <taxon>Pseudomonadati</taxon>
        <taxon>Pseudomonadota</taxon>
        <taxon>Betaproteobacteria</taxon>
        <taxon>Burkholderiales</taxon>
        <taxon>Comamonadaceae</taxon>
        <taxon>Acidovorax</taxon>
    </lineage>
</organism>
<proteinExistence type="predicted"/>
<feature type="chain" id="PRO_5011284322" evidence="2">
    <location>
        <begin position="19"/>
        <end position="270"/>
    </location>
</feature>
<dbReference type="Pfam" id="PF13728">
    <property type="entry name" value="TraF"/>
    <property type="match status" value="1"/>
</dbReference>
<keyword evidence="3" id="KW-0614">Plasmid</keyword>
<feature type="region of interest" description="Disordered" evidence="1">
    <location>
        <begin position="40"/>
        <end position="66"/>
    </location>
</feature>